<proteinExistence type="predicted"/>
<dbReference type="AlphaFoldDB" id="A0A317EGM2"/>
<name>A0A317EGM2_9SPHI</name>
<dbReference type="EMBL" id="QGNZ01000005">
    <property type="protein sequence ID" value="PWS25971.1"/>
    <property type="molecule type" value="Genomic_DNA"/>
</dbReference>
<keyword evidence="2" id="KW-1185">Reference proteome</keyword>
<dbReference type="Proteomes" id="UP000245379">
    <property type="component" value="Unassembled WGS sequence"/>
</dbReference>
<evidence type="ECO:0000313" key="2">
    <source>
        <dbReference type="Proteomes" id="UP000245379"/>
    </source>
</evidence>
<gene>
    <name evidence="1" type="ORF">DHW03_18130</name>
</gene>
<sequence>MRIEQILSTNYFFMVCSLNQISKIILLLCILGCTTEAAFAQHFYQSGNYIAQKQKSYLCLKGKLKERYQSGRFNWFIVENENKTYNISVVDTGIFHRFLVNDSIELKNCFKIARMNLKKKK</sequence>
<accession>A0A317EGM2</accession>
<evidence type="ECO:0000313" key="1">
    <source>
        <dbReference type="EMBL" id="PWS25971.1"/>
    </source>
</evidence>
<reference evidence="1 2" key="1">
    <citation type="submission" date="2018-05" db="EMBL/GenBank/DDBJ databases">
        <title>Pedobacter paludis sp. nov., isolated from wetland soil.</title>
        <authorList>
            <person name="Zhang Y."/>
            <person name="Wang G."/>
        </authorList>
    </citation>
    <scope>NUCLEOTIDE SEQUENCE [LARGE SCALE GENOMIC DNA]</scope>
    <source>
        <strain evidence="1 2">KCTC22721</strain>
    </source>
</reference>
<comment type="caution">
    <text evidence="1">The sequence shown here is derived from an EMBL/GenBank/DDBJ whole genome shotgun (WGS) entry which is preliminary data.</text>
</comment>
<protein>
    <submittedName>
        <fullName evidence="1">Uncharacterized protein</fullName>
    </submittedName>
</protein>
<organism evidence="1 2">
    <name type="scientific">Pedobacter yonginense</name>
    <dbReference type="NCBI Taxonomy" id="651869"/>
    <lineage>
        <taxon>Bacteria</taxon>
        <taxon>Pseudomonadati</taxon>
        <taxon>Bacteroidota</taxon>
        <taxon>Sphingobacteriia</taxon>
        <taxon>Sphingobacteriales</taxon>
        <taxon>Sphingobacteriaceae</taxon>
        <taxon>Pedobacter</taxon>
    </lineage>
</organism>